<dbReference type="Pfam" id="PF13689">
    <property type="entry name" value="DUF4154"/>
    <property type="match status" value="1"/>
</dbReference>
<evidence type="ECO:0000313" key="3">
    <source>
        <dbReference type="Proteomes" id="UP000444401"/>
    </source>
</evidence>
<proteinExistence type="predicted"/>
<keyword evidence="1" id="KW-0732">Signal</keyword>
<evidence type="ECO:0000313" key="2">
    <source>
        <dbReference type="EMBL" id="MXO68400.1"/>
    </source>
</evidence>
<gene>
    <name evidence="2" type="ORF">GRI72_06120</name>
</gene>
<dbReference type="Proteomes" id="UP000444401">
    <property type="component" value="Unassembled WGS sequence"/>
</dbReference>
<dbReference type="EMBL" id="WTYO01000002">
    <property type="protein sequence ID" value="MXO68400.1"/>
    <property type="molecule type" value="Genomic_DNA"/>
</dbReference>
<sequence length="207" mass="22145">MTRFGAFARARSACGGARGRRVLAAAFALLAAALATTFAAPAAQAAPLVRIGLPLANEADPYARPVGRMLTLLASYTHWPEPHDPLRLCLVEPTDHAEALDRPPFAGEAGIATTVVTAQAVIGTQCEIVYIGRMSIGQQRSITTAFRDKPTLTVAENDPACRSRAMICLLFEADSLSFRLNIDAVSRSQVRIDPRVLRMGMARGGGW</sequence>
<accession>A0ABW9UX65</accession>
<feature type="chain" id="PRO_5045656843" evidence="1">
    <location>
        <begin position="46"/>
        <end position="207"/>
    </location>
</feature>
<keyword evidence="3" id="KW-1185">Reference proteome</keyword>
<dbReference type="InterPro" id="IPR025293">
    <property type="entry name" value="YfiR/HmsC-like"/>
</dbReference>
<name>A0ABW9UX65_9SPHN</name>
<reference evidence="2 3" key="1">
    <citation type="submission" date="2019-12" db="EMBL/GenBank/DDBJ databases">
        <title>Genomic-based taxomic classification of the family Erythrobacteraceae.</title>
        <authorList>
            <person name="Xu L."/>
        </authorList>
    </citation>
    <scope>NUCLEOTIDE SEQUENCE [LARGE SCALE GENOMIC DNA]</scope>
    <source>
        <strain evidence="2 3">H32</strain>
    </source>
</reference>
<feature type="signal peptide" evidence="1">
    <location>
        <begin position="1"/>
        <end position="45"/>
    </location>
</feature>
<organism evidence="2 3">
    <name type="scientific">Pelagerythrobacter marinus</name>
    <dbReference type="NCBI Taxonomy" id="538382"/>
    <lineage>
        <taxon>Bacteria</taxon>
        <taxon>Pseudomonadati</taxon>
        <taxon>Pseudomonadota</taxon>
        <taxon>Alphaproteobacteria</taxon>
        <taxon>Sphingomonadales</taxon>
        <taxon>Erythrobacteraceae</taxon>
        <taxon>Pelagerythrobacter</taxon>
    </lineage>
</organism>
<evidence type="ECO:0000256" key="1">
    <source>
        <dbReference type="SAM" id="SignalP"/>
    </source>
</evidence>
<comment type="caution">
    <text evidence="2">The sequence shown here is derived from an EMBL/GenBank/DDBJ whole genome shotgun (WGS) entry which is preliminary data.</text>
</comment>
<protein>
    <submittedName>
        <fullName evidence="2">DUF4154 domain-containing protein</fullName>
    </submittedName>
</protein>